<evidence type="ECO:0008006" key="4">
    <source>
        <dbReference type="Google" id="ProtNLM"/>
    </source>
</evidence>
<proteinExistence type="predicted"/>
<evidence type="ECO:0000256" key="1">
    <source>
        <dbReference type="SAM" id="Phobius"/>
    </source>
</evidence>
<keyword evidence="1" id="KW-0472">Membrane</keyword>
<keyword evidence="1" id="KW-1133">Transmembrane helix</keyword>
<dbReference type="InterPro" id="IPR009293">
    <property type="entry name" value="UPF0478"/>
</dbReference>
<dbReference type="Proteomes" id="UP000789719">
    <property type="component" value="Unassembled WGS sequence"/>
</dbReference>
<reference evidence="2 3" key="1">
    <citation type="submission" date="2021-11" db="EMBL/GenBank/DDBJ databases">
        <authorList>
            <person name="Depoorter E."/>
        </authorList>
    </citation>
    <scope>NUCLEOTIDE SEQUENCE [LARGE SCALE GENOMIC DNA]</scope>
    <source>
        <strain evidence="2 3">LMG 24286</strain>
    </source>
</reference>
<name>A0ABM8ZAU7_9LACO</name>
<keyword evidence="1" id="KW-0812">Transmembrane</keyword>
<protein>
    <recommendedName>
        <fullName evidence="4">DUF948 domain-containing protein</fullName>
    </recommendedName>
</protein>
<dbReference type="PANTHER" id="PTHR40070">
    <property type="entry name" value="UPF0478 PROTEIN YTXG"/>
    <property type="match status" value="1"/>
</dbReference>
<accession>A0ABM8ZAU7</accession>
<organism evidence="2 3">
    <name type="scientific">Periweissella ghanensis</name>
    <dbReference type="NCBI Taxonomy" id="467997"/>
    <lineage>
        <taxon>Bacteria</taxon>
        <taxon>Bacillati</taxon>
        <taxon>Bacillota</taxon>
        <taxon>Bacilli</taxon>
        <taxon>Lactobacillales</taxon>
        <taxon>Lactobacillaceae</taxon>
        <taxon>Periweissella</taxon>
    </lineage>
</organism>
<gene>
    <name evidence="2" type="ORF">WGH24286_00857</name>
</gene>
<evidence type="ECO:0000313" key="2">
    <source>
        <dbReference type="EMBL" id="CAH0418439.1"/>
    </source>
</evidence>
<dbReference type="PANTHER" id="PTHR40070:SF1">
    <property type="entry name" value="UPF0478 PROTEIN YTXG"/>
    <property type="match status" value="1"/>
</dbReference>
<dbReference type="EMBL" id="CAKKNT010000009">
    <property type="protein sequence ID" value="CAH0418439.1"/>
    <property type="molecule type" value="Genomic_DNA"/>
</dbReference>
<sequence length="133" mass="14022">MTGGQIAGLIAAIAFLILVAFIGVFLLRLTKSIGIVTGDVDQISREVEEILANANELLTDVNGKVKTIDPAFKAVGDLGESVSSLNDATRNLTTRVSTVGANTKGFAGLAIASKISKSAFQSYRNHRTNKKSK</sequence>
<feature type="transmembrane region" description="Helical" evidence="1">
    <location>
        <begin position="6"/>
        <end position="27"/>
    </location>
</feature>
<comment type="caution">
    <text evidence="2">The sequence shown here is derived from an EMBL/GenBank/DDBJ whole genome shotgun (WGS) entry which is preliminary data.</text>
</comment>
<dbReference type="RefSeq" id="WP_230098530.1">
    <property type="nucleotide sequence ID" value="NZ_CAKKNT010000009.1"/>
</dbReference>
<evidence type="ECO:0000313" key="3">
    <source>
        <dbReference type="Proteomes" id="UP000789719"/>
    </source>
</evidence>
<keyword evidence="3" id="KW-1185">Reference proteome</keyword>
<dbReference type="Pfam" id="PF06103">
    <property type="entry name" value="DUF948"/>
    <property type="match status" value="1"/>
</dbReference>